<dbReference type="EMBL" id="ML120369">
    <property type="protein sequence ID" value="RPB02051.1"/>
    <property type="molecule type" value="Genomic_DNA"/>
</dbReference>
<evidence type="ECO:0000256" key="2">
    <source>
        <dbReference type="SAM" id="MobiDB-lite"/>
    </source>
</evidence>
<feature type="compositionally biased region" description="Basic and acidic residues" evidence="2">
    <location>
        <begin position="306"/>
        <end position="319"/>
    </location>
</feature>
<dbReference type="AlphaFoldDB" id="A0A3N4K0W1"/>
<feature type="region of interest" description="Disordered" evidence="2">
    <location>
        <begin position="1"/>
        <end position="20"/>
    </location>
</feature>
<feature type="coiled-coil region" evidence="1">
    <location>
        <begin position="566"/>
        <end position="593"/>
    </location>
</feature>
<evidence type="ECO:0000256" key="1">
    <source>
        <dbReference type="SAM" id="Coils"/>
    </source>
</evidence>
<dbReference type="PANTHER" id="PTHR23242">
    <property type="entry name" value="TRANSCRIPTION FACTOR HOXA13"/>
    <property type="match status" value="1"/>
</dbReference>
<keyword evidence="1" id="KW-0175">Coiled coil</keyword>
<evidence type="ECO:0000313" key="4">
    <source>
        <dbReference type="Proteomes" id="UP000276215"/>
    </source>
</evidence>
<sequence>MGVADTKRNVRARHPTSRTTGGGSSLFNVVARILAWYTLYTVLFRCPTVPTNDSPTICHTSHAISNALRPHLEPYYDTYVSPYVTKYGPQVKLANEHYIIPAYELASSSYEKFAAPHVTRGQEYASKEYKRSVKPLVDEVSKRTRVYYDGYLSPHVATANEFYATAQPHLIKVRKAAEYLYGDYLVPAFEQSLPYAITAYQKLRHIIVTIVAPLVKANGEKAVGWGIGIWSEVVRPHVGKIGERLGGTGSGVPAASVSASIFSSFSSTDTVKATASAASLSSIISSASAEAASAKTSASSQAAEANESKTSENEAKKPTKEEIREIIKADLENWKVKFDAATEKAAIDLNLQIDEISIGAKNRQGIHVRIEIESLEELIEREFSSLKEVARELARPVDSEKEKEHQQTAEETFAAKSKESGIKIRDKAQSIRVESQQFLSNVYDDVAKAADNHLEVLDSVLDHAMQELGMKWAWMDYVTYKDWQKYHELKKDFDNLRRNVVVAAQRNQNLIEITRWTEKDWEEKATEIAKKAADELKRLKTVSKRKIQLSDPSDDFSESIFPVVAQNAAQAVMKEAEDVLSAAEKLMGQASEEVISTEQPMTQSVASVASEKARSAASVASEKVYGTEPNAAEKAATAISEAILGKEEPTPVVSSISSAASEIKESIKPKVWGGVDAGFVADSRVEYDIDEEDTISEKVQSVVDAAGSKLADASRAVSEAIAGATTTQSPGEKYASIASEKYESAISAASSALYGTLQPAGESLVSIATDKYSAAVAAANSVIYGTPTPRAEAFAAEAKRKYTAALAAAEESYSSRPASGASVQSQYDHAIKQAQITYQSVIDAASTKTHGTPQPTLESMISAAKAKYQEALSEVQKTYDSWYNAASTAVIGTPTPTPAYQFVASAISERAKNAASAASEKVYGTPKPFTESAASVVGEYIATATTNAEQEYESMKAFISNLIYGKEPTYAESVMSRFSSLFHAATPTPQPLLSRAGDSYSSATDYFSDTYDSATSALGEIYSSSAAPALESANALISAAIESAKSAIEQAVYGTKVEEGFVESA</sequence>
<evidence type="ECO:0000313" key="3">
    <source>
        <dbReference type="EMBL" id="RPB02051.1"/>
    </source>
</evidence>
<evidence type="ECO:0008006" key="5">
    <source>
        <dbReference type="Google" id="ProtNLM"/>
    </source>
</evidence>
<proteinExistence type="predicted"/>
<dbReference type="STRING" id="1336337.A0A3N4K0W1"/>
<dbReference type="Proteomes" id="UP000276215">
    <property type="component" value="Unassembled WGS sequence"/>
</dbReference>
<feature type="region of interest" description="Disordered" evidence="2">
    <location>
        <begin position="298"/>
        <end position="319"/>
    </location>
</feature>
<dbReference type="OrthoDB" id="3260408at2759"/>
<reference evidence="3 4" key="1">
    <citation type="journal article" date="2018" name="Nat. Ecol. Evol.">
        <title>Pezizomycetes genomes reveal the molecular basis of ectomycorrhizal truffle lifestyle.</title>
        <authorList>
            <person name="Murat C."/>
            <person name="Payen T."/>
            <person name="Noel B."/>
            <person name="Kuo A."/>
            <person name="Morin E."/>
            <person name="Chen J."/>
            <person name="Kohler A."/>
            <person name="Krizsan K."/>
            <person name="Balestrini R."/>
            <person name="Da Silva C."/>
            <person name="Montanini B."/>
            <person name="Hainaut M."/>
            <person name="Levati E."/>
            <person name="Barry K.W."/>
            <person name="Belfiori B."/>
            <person name="Cichocki N."/>
            <person name="Clum A."/>
            <person name="Dockter R.B."/>
            <person name="Fauchery L."/>
            <person name="Guy J."/>
            <person name="Iotti M."/>
            <person name="Le Tacon F."/>
            <person name="Lindquist E.A."/>
            <person name="Lipzen A."/>
            <person name="Malagnac F."/>
            <person name="Mello A."/>
            <person name="Molinier V."/>
            <person name="Miyauchi S."/>
            <person name="Poulain J."/>
            <person name="Riccioni C."/>
            <person name="Rubini A."/>
            <person name="Sitrit Y."/>
            <person name="Splivallo R."/>
            <person name="Traeger S."/>
            <person name="Wang M."/>
            <person name="Zifcakova L."/>
            <person name="Wipf D."/>
            <person name="Zambonelli A."/>
            <person name="Paolocci F."/>
            <person name="Nowrousian M."/>
            <person name="Ottonello S."/>
            <person name="Baldrian P."/>
            <person name="Spatafora J.W."/>
            <person name="Henrissat B."/>
            <person name="Nagy L.G."/>
            <person name="Aury J.M."/>
            <person name="Wincker P."/>
            <person name="Grigoriev I.V."/>
            <person name="Bonfante P."/>
            <person name="Martin F.M."/>
        </authorList>
    </citation>
    <scope>NUCLEOTIDE SEQUENCE [LARGE SCALE GENOMIC DNA]</scope>
    <source>
        <strain evidence="3 4">120613-1</strain>
    </source>
</reference>
<name>A0A3N4K0W1_9PEZI</name>
<keyword evidence="4" id="KW-1185">Reference proteome</keyword>
<dbReference type="PANTHER" id="PTHR23242:SF9">
    <property type="entry name" value="TRANSCRIPTION FACTOR HOXA13"/>
    <property type="match status" value="1"/>
</dbReference>
<accession>A0A3N4K0W1</accession>
<protein>
    <recommendedName>
        <fullName evidence="5">Transcription factor hoxa13</fullName>
    </recommendedName>
</protein>
<gene>
    <name evidence="3" type="ORF">L873DRAFT_480967</name>
</gene>
<organism evidence="3 4">
    <name type="scientific">Choiromyces venosus 120613-1</name>
    <dbReference type="NCBI Taxonomy" id="1336337"/>
    <lineage>
        <taxon>Eukaryota</taxon>
        <taxon>Fungi</taxon>
        <taxon>Dikarya</taxon>
        <taxon>Ascomycota</taxon>
        <taxon>Pezizomycotina</taxon>
        <taxon>Pezizomycetes</taxon>
        <taxon>Pezizales</taxon>
        <taxon>Tuberaceae</taxon>
        <taxon>Choiromyces</taxon>
    </lineage>
</organism>